<keyword evidence="3" id="KW-1185">Reference proteome</keyword>
<evidence type="ECO:0000313" key="2">
    <source>
        <dbReference type="EMBL" id="CAG7717991.1"/>
    </source>
</evidence>
<organism evidence="2 3">
    <name type="scientific">Allacma fusca</name>
    <dbReference type="NCBI Taxonomy" id="39272"/>
    <lineage>
        <taxon>Eukaryota</taxon>
        <taxon>Metazoa</taxon>
        <taxon>Ecdysozoa</taxon>
        <taxon>Arthropoda</taxon>
        <taxon>Hexapoda</taxon>
        <taxon>Collembola</taxon>
        <taxon>Symphypleona</taxon>
        <taxon>Sminthuridae</taxon>
        <taxon>Allacma</taxon>
    </lineage>
</organism>
<gene>
    <name evidence="2" type="ORF">AFUS01_LOCUS7415</name>
</gene>
<accession>A0A8J2NLZ8</accession>
<name>A0A8J2NLZ8_9HEXA</name>
<evidence type="ECO:0000256" key="1">
    <source>
        <dbReference type="SAM" id="Coils"/>
    </source>
</evidence>
<keyword evidence="1" id="KW-0175">Coiled coil</keyword>
<dbReference type="AlphaFoldDB" id="A0A8J2NLZ8"/>
<sequence>MDRGIIKQHLKEIGCEVKKEIQESEYRITAQIEGRIIELKARCDALEQKNLVQERSIVEPQTANQHIRQETKKRNVCIGSITESKEENVPILISQFMSPLSSCGITIDLADIDTAYRCGKAQKDQNIKIKFTKEHTANTIVRGSRELANKRLRMMEDLYQEGLDCRFLIRECIRNARVAGKTVTRNGNLAVIEGMEFQAVNETTLQIIRSEAW</sequence>
<comment type="caution">
    <text evidence="2">The sequence shown here is derived from an EMBL/GenBank/DDBJ whole genome shotgun (WGS) entry which is preliminary data.</text>
</comment>
<protein>
    <submittedName>
        <fullName evidence="2">Uncharacterized protein</fullName>
    </submittedName>
</protein>
<reference evidence="2" key="1">
    <citation type="submission" date="2021-06" db="EMBL/GenBank/DDBJ databases">
        <authorList>
            <person name="Hodson N. C."/>
            <person name="Mongue J. A."/>
            <person name="Jaron S. K."/>
        </authorList>
    </citation>
    <scope>NUCLEOTIDE SEQUENCE</scope>
</reference>
<evidence type="ECO:0000313" key="3">
    <source>
        <dbReference type="Proteomes" id="UP000708208"/>
    </source>
</evidence>
<feature type="coiled-coil region" evidence="1">
    <location>
        <begin position="29"/>
        <end position="56"/>
    </location>
</feature>
<dbReference type="EMBL" id="CAJVCH010050083">
    <property type="protein sequence ID" value="CAG7717991.1"/>
    <property type="molecule type" value="Genomic_DNA"/>
</dbReference>
<proteinExistence type="predicted"/>
<dbReference type="Proteomes" id="UP000708208">
    <property type="component" value="Unassembled WGS sequence"/>
</dbReference>